<reference evidence="2 3" key="1">
    <citation type="submission" date="2022-03" db="EMBL/GenBank/DDBJ databases">
        <authorList>
            <person name="Macdonald S."/>
            <person name="Ahmed S."/>
            <person name="Newling K."/>
        </authorList>
    </citation>
    <scope>NUCLEOTIDE SEQUENCE [LARGE SCALE GENOMIC DNA]</scope>
</reference>
<dbReference type="PANTHER" id="PTHR31111:SF48">
    <property type="entry name" value="F-BOX DOMAIN-CONTAINING PROTEIN"/>
    <property type="match status" value="1"/>
</dbReference>
<evidence type="ECO:0000313" key="3">
    <source>
        <dbReference type="Proteomes" id="UP001642260"/>
    </source>
</evidence>
<dbReference type="InterPro" id="IPR017451">
    <property type="entry name" value="F-box-assoc_interact_dom"/>
</dbReference>
<keyword evidence="3" id="KW-1185">Reference proteome</keyword>
<dbReference type="InterPro" id="IPR013187">
    <property type="entry name" value="F-box-assoc_dom_typ3"/>
</dbReference>
<organism evidence="2 3">
    <name type="scientific">Eruca vesicaria subsp. sativa</name>
    <name type="common">Garden rocket</name>
    <name type="synonym">Eruca sativa</name>
    <dbReference type="NCBI Taxonomy" id="29727"/>
    <lineage>
        <taxon>Eukaryota</taxon>
        <taxon>Viridiplantae</taxon>
        <taxon>Streptophyta</taxon>
        <taxon>Embryophyta</taxon>
        <taxon>Tracheophyta</taxon>
        <taxon>Spermatophyta</taxon>
        <taxon>Magnoliopsida</taxon>
        <taxon>eudicotyledons</taxon>
        <taxon>Gunneridae</taxon>
        <taxon>Pentapetalae</taxon>
        <taxon>rosids</taxon>
        <taxon>malvids</taxon>
        <taxon>Brassicales</taxon>
        <taxon>Brassicaceae</taxon>
        <taxon>Brassiceae</taxon>
        <taxon>Eruca</taxon>
    </lineage>
</organism>
<gene>
    <name evidence="2" type="ORF">ERUC_LOCUS21312</name>
</gene>
<comment type="caution">
    <text evidence="2">The sequence shown here is derived from an EMBL/GenBank/DDBJ whole genome shotgun (WGS) entry which is preliminary data.</text>
</comment>
<evidence type="ECO:0000313" key="2">
    <source>
        <dbReference type="EMBL" id="CAH8355557.1"/>
    </source>
</evidence>
<feature type="domain" description="F-box associated beta-propeller type 3" evidence="1">
    <location>
        <begin position="8"/>
        <end position="202"/>
    </location>
</feature>
<dbReference type="PANTHER" id="PTHR31111">
    <property type="entry name" value="BNAA05G37150D PROTEIN-RELATED"/>
    <property type="match status" value="1"/>
</dbReference>
<sequence length="220" mass="25166">MSLWIKDEDPQILTLGPGESWRRLIIQDSSPSHVKLYKAIWRCINGVVYYLAADNTIVSFDVRSEKFGVIQIPDMSCPRKGLPWGMQVLPCGFIRHRGRLALFSNNISSLSGRISLWILEDAEKHEWLRKDSSLPFKSLTSLSTGEGIFLLHVSGETVDDELIYLPDLAEKPFYAIYYDLERNRVRKVEYEGSGEIEFRSHCFPNHIESLMSLNDLLTAA</sequence>
<name>A0ABC8KHC7_ERUVS</name>
<protein>
    <recommendedName>
        <fullName evidence="1">F-box associated beta-propeller type 3 domain-containing protein</fullName>
    </recommendedName>
</protein>
<dbReference type="NCBIfam" id="TIGR01640">
    <property type="entry name" value="F_box_assoc_1"/>
    <property type="match status" value="1"/>
</dbReference>
<dbReference type="AlphaFoldDB" id="A0ABC8KHC7"/>
<evidence type="ECO:0000259" key="1">
    <source>
        <dbReference type="Pfam" id="PF08268"/>
    </source>
</evidence>
<accession>A0ABC8KHC7</accession>
<dbReference type="Pfam" id="PF08268">
    <property type="entry name" value="FBA_3"/>
    <property type="match status" value="1"/>
</dbReference>
<dbReference type="Proteomes" id="UP001642260">
    <property type="component" value="Unassembled WGS sequence"/>
</dbReference>
<proteinExistence type="predicted"/>
<dbReference type="EMBL" id="CAKOAT010208822">
    <property type="protein sequence ID" value="CAH8355557.1"/>
    <property type="molecule type" value="Genomic_DNA"/>
</dbReference>